<dbReference type="Gene3D" id="3.40.50.300">
    <property type="entry name" value="P-loop containing nucleotide triphosphate hydrolases"/>
    <property type="match status" value="1"/>
</dbReference>
<protein>
    <recommendedName>
        <fullName evidence="1">DNA helicase Pif1-like 2B domain-containing protein</fullName>
    </recommendedName>
</protein>
<dbReference type="SUPFAM" id="SSF50249">
    <property type="entry name" value="Nucleic acid-binding proteins"/>
    <property type="match status" value="1"/>
</dbReference>
<dbReference type="InterPro" id="IPR027417">
    <property type="entry name" value="P-loop_NTPase"/>
</dbReference>
<dbReference type="InterPro" id="IPR012340">
    <property type="entry name" value="NA-bd_OB-fold"/>
</dbReference>
<evidence type="ECO:0000313" key="3">
    <source>
        <dbReference type="Proteomes" id="UP001177003"/>
    </source>
</evidence>
<dbReference type="PANTHER" id="PTHR10492:SF96">
    <property type="entry name" value="ATP-DEPENDENT DNA HELICASE"/>
    <property type="match status" value="1"/>
</dbReference>
<dbReference type="SUPFAM" id="SSF52540">
    <property type="entry name" value="P-loop containing nucleoside triphosphate hydrolases"/>
    <property type="match status" value="1"/>
</dbReference>
<sequence length="627" mass="70883">MRVDSSEITTNGSMSASAFATWLLRIGDGVIGVPDKDDPQDSSFIEIPDSLLIKPGPESLKTLIHFFYGDTTLTTPTAVDLSVKAIVSPTNYTADDINEQILRMVTSDGRTYNSLDTIQPNGKYTSDFEGLYPIEYLNHLTFPRIPPHELKLKIHCPIMLLRNINQKQGLCNGTRMIVSQLLPNVIEASIMTGTCMGKRVYIPRIKFIHKSPDTPFTFSRKQFPLKVCYAMTINKSQGQSLHRIGVYLPQPVFSHGQLYVALSRATHLTSSMTNISNLKTDGIGGPLQVRILRKWKHDVRRYETWYLGVNKFGDAIQILGQRTNQSYIESVLNVLECYTISDYSCPKLDKYQKFLENDFYIDVGLMSVIEHISDTVSTSLNPPRYTISFSHTFTFYFFSYYIGVLSKIRDYTKIGGESFILLILTDESGSEIAINLWKDCIGNPQKFDRTSLHPPPATTVVTVTNLKPSISNGPSRPLPPLPGTLTTLYEMKSKNRSELLDKTFLVRASIKEFVYQNSWYQTTCPNCKDLIFRRGENWFCSAHGHIDKPNYTYKLSIIVSDATDTITATMSETSCRKLLKSTLDYFLSNTPLTDGRILPQAITNHKEEPKKCPSKCSEDHLQKTYVS</sequence>
<accession>A0AA35VMN7</accession>
<dbReference type="Pfam" id="PF21530">
    <property type="entry name" value="Pif1_2B_dom"/>
    <property type="match status" value="1"/>
</dbReference>
<gene>
    <name evidence="2" type="ORF">LSALG_LOCUS12008</name>
</gene>
<keyword evidence="3" id="KW-1185">Reference proteome</keyword>
<dbReference type="Proteomes" id="UP001177003">
    <property type="component" value="Chromosome 2"/>
</dbReference>
<evidence type="ECO:0000259" key="1">
    <source>
        <dbReference type="Pfam" id="PF21530"/>
    </source>
</evidence>
<name>A0AA35VMN7_LACSI</name>
<dbReference type="InterPro" id="IPR049163">
    <property type="entry name" value="Pif1-like_2B_dom"/>
</dbReference>
<proteinExistence type="predicted"/>
<dbReference type="EMBL" id="OX465078">
    <property type="protein sequence ID" value="CAI9271748.1"/>
    <property type="molecule type" value="Genomic_DNA"/>
</dbReference>
<dbReference type="CDD" id="cd18809">
    <property type="entry name" value="SF1_C_RecD"/>
    <property type="match status" value="1"/>
</dbReference>
<reference evidence="2" key="1">
    <citation type="submission" date="2023-04" db="EMBL/GenBank/DDBJ databases">
        <authorList>
            <person name="Vijverberg K."/>
            <person name="Xiong W."/>
            <person name="Schranz E."/>
        </authorList>
    </citation>
    <scope>NUCLEOTIDE SEQUENCE</scope>
</reference>
<feature type="domain" description="DNA helicase Pif1-like 2B" evidence="1">
    <location>
        <begin position="135"/>
        <end position="181"/>
    </location>
</feature>
<dbReference type="AlphaFoldDB" id="A0AA35VMN7"/>
<evidence type="ECO:0000313" key="2">
    <source>
        <dbReference type="EMBL" id="CAI9271748.1"/>
    </source>
</evidence>
<organism evidence="2 3">
    <name type="scientific">Lactuca saligna</name>
    <name type="common">Willowleaf lettuce</name>
    <dbReference type="NCBI Taxonomy" id="75948"/>
    <lineage>
        <taxon>Eukaryota</taxon>
        <taxon>Viridiplantae</taxon>
        <taxon>Streptophyta</taxon>
        <taxon>Embryophyta</taxon>
        <taxon>Tracheophyta</taxon>
        <taxon>Spermatophyta</taxon>
        <taxon>Magnoliopsida</taxon>
        <taxon>eudicotyledons</taxon>
        <taxon>Gunneridae</taxon>
        <taxon>Pentapetalae</taxon>
        <taxon>asterids</taxon>
        <taxon>campanulids</taxon>
        <taxon>Asterales</taxon>
        <taxon>Asteraceae</taxon>
        <taxon>Cichorioideae</taxon>
        <taxon>Cichorieae</taxon>
        <taxon>Lactucinae</taxon>
        <taxon>Lactuca</taxon>
    </lineage>
</organism>
<dbReference type="PANTHER" id="PTHR10492">
    <property type="match status" value="1"/>
</dbReference>
<dbReference type="Gene3D" id="2.40.50.140">
    <property type="entry name" value="Nucleic acid-binding proteins"/>
    <property type="match status" value="1"/>
</dbReference>